<comment type="caution">
    <text evidence="1">The sequence shown here is derived from an EMBL/GenBank/DDBJ whole genome shotgun (WGS) entry which is preliminary data.</text>
</comment>
<proteinExistence type="predicted"/>
<sequence>MDLPIQGLDPAQVGLSASPGIICQELLKVLGREEVEQPLICRNVCICAQFWRYLHYLLPLWDRGVRKMVCFGLGSFRNVASNGGPFHGATYREVLRDAELVGKFNAQDLDRHDALQVMLRHVAAIELASMMKFCSSKRGIEHGLIKHHFKKLTLISKCGPGSAGQIGEPMVKKLRTLPPTANHGGDKELTDIPVYFCDDEYTVEDRQALKRLSEMAKLAHLPPVAAVAAAAVGGRPLVDRHTLVYAIDASFHQRNQVLEKKPAAMIWVRQGCEVQDYVEFPLDGRSAPHTVGPAHLYIRKDIVAATEREKIVPPYPVTFPHDYPSEPGRWYLRELKTGRNEHGTGRVVEEKNKK</sequence>
<keyword evidence="2" id="KW-1185">Reference proteome</keyword>
<accession>A0ABR4DCC1</accession>
<reference evidence="1 2" key="1">
    <citation type="journal article" date="2024" name="Commun. Biol.">
        <title>Comparative genomic analysis of thermophilic fungi reveals convergent evolutionary adaptations and gene losses.</title>
        <authorList>
            <person name="Steindorff A.S."/>
            <person name="Aguilar-Pontes M.V."/>
            <person name="Robinson A.J."/>
            <person name="Andreopoulos B."/>
            <person name="LaButti K."/>
            <person name="Kuo A."/>
            <person name="Mondo S."/>
            <person name="Riley R."/>
            <person name="Otillar R."/>
            <person name="Haridas S."/>
            <person name="Lipzen A."/>
            <person name="Grimwood J."/>
            <person name="Schmutz J."/>
            <person name="Clum A."/>
            <person name="Reid I.D."/>
            <person name="Moisan M.C."/>
            <person name="Butler G."/>
            <person name="Nguyen T.T.M."/>
            <person name="Dewar K."/>
            <person name="Conant G."/>
            <person name="Drula E."/>
            <person name="Henrissat B."/>
            <person name="Hansel C."/>
            <person name="Singer S."/>
            <person name="Hutchinson M.I."/>
            <person name="de Vries R.P."/>
            <person name="Natvig D.O."/>
            <person name="Powell A.J."/>
            <person name="Tsang A."/>
            <person name="Grigoriev I.V."/>
        </authorList>
    </citation>
    <scope>NUCLEOTIDE SEQUENCE [LARGE SCALE GENOMIC DNA]</scope>
    <source>
        <strain evidence="1 2">ATCC 22073</strain>
    </source>
</reference>
<organism evidence="1 2">
    <name type="scientific">Remersonia thermophila</name>
    <dbReference type="NCBI Taxonomy" id="72144"/>
    <lineage>
        <taxon>Eukaryota</taxon>
        <taxon>Fungi</taxon>
        <taxon>Dikarya</taxon>
        <taxon>Ascomycota</taxon>
        <taxon>Pezizomycotina</taxon>
        <taxon>Sordariomycetes</taxon>
        <taxon>Sordariomycetidae</taxon>
        <taxon>Sordariales</taxon>
        <taxon>Sordariales incertae sedis</taxon>
        <taxon>Remersonia</taxon>
    </lineage>
</organism>
<gene>
    <name evidence="1" type="ORF">VTJ83DRAFT_4561</name>
</gene>
<protein>
    <submittedName>
        <fullName evidence="1">Uncharacterized protein</fullName>
    </submittedName>
</protein>
<dbReference type="RefSeq" id="XP_070866011.1">
    <property type="nucleotide sequence ID" value="XM_071011064.1"/>
</dbReference>
<name>A0ABR4DCC1_9PEZI</name>
<dbReference type="GeneID" id="98125708"/>
<dbReference type="Proteomes" id="UP001600064">
    <property type="component" value="Unassembled WGS sequence"/>
</dbReference>
<dbReference type="EMBL" id="JAZGUE010000004">
    <property type="protein sequence ID" value="KAL2267284.1"/>
    <property type="molecule type" value="Genomic_DNA"/>
</dbReference>
<evidence type="ECO:0000313" key="2">
    <source>
        <dbReference type="Proteomes" id="UP001600064"/>
    </source>
</evidence>
<evidence type="ECO:0000313" key="1">
    <source>
        <dbReference type="EMBL" id="KAL2267284.1"/>
    </source>
</evidence>